<feature type="region of interest" description="Disordered" evidence="1">
    <location>
        <begin position="67"/>
        <end position="101"/>
    </location>
</feature>
<gene>
    <name evidence="2" type="ORF">GMARGA_LOCUS33591</name>
</gene>
<organism evidence="2 3">
    <name type="scientific">Gigaspora margarita</name>
    <dbReference type="NCBI Taxonomy" id="4874"/>
    <lineage>
        <taxon>Eukaryota</taxon>
        <taxon>Fungi</taxon>
        <taxon>Fungi incertae sedis</taxon>
        <taxon>Mucoromycota</taxon>
        <taxon>Glomeromycotina</taxon>
        <taxon>Glomeromycetes</taxon>
        <taxon>Diversisporales</taxon>
        <taxon>Gigasporaceae</taxon>
        <taxon>Gigaspora</taxon>
    </lineage>
</organism>
<reference evidence="2 3" key="1">
    <citation type="submission" date="2021-06" db="EMBL/GenBank/DDBJ databases">
        <authorList>
            <person name="Kallberg Y."/>
            <person name="Tangrot J."/>
            <person name="Rosling A."/>
        </authorList>
    </citation>
    <scope>NUCLEOTIDE SEQUENCE [LARGE SCALE GENOMIC DNA]</scope>
    <source>
        <strain evidence="2 3">120-4 pot B 10/14</strain>
    </source>
</reference>
<proteinExistence type="predicted"/>
<feature type="non-terminal residue" evidence="2">
    <location>
        <position position="201"/>
    </location>
</feature>
<dbReference type="EMBL" id="CAJVQB010056321">
    <property type="protein sequence ID" value="CAG8837637.1"/>
    <property type="molecule type" value="Genomic_DNA"/>
</dbReference>
<name>A0ABN7WQ54_GIGMA</name>
<keyword evidence="3" id="KW-1185">Reference proteome</keyword>
<evidence type="ECO:0000313" key="3">
    <source>
        <dbReference type="Proteomes" id="UP000789901"/>
    </source>
</evidence>
<feature type="non-terminal residue" evidence="2">
    <location>
        <position position="1"/>
    </location>
</feature>
<evidence type="ECO:0000313" key="2">
    <source>
        <dbReference type="EMBL" id="CAG8837637.1"/>
    </source>
</evidence>
<sequence length="201" mass="22484">HTPKFYLLYNAKVKSCLSEPGDVEMNANSSSGAKLKKKKAISTVIKETRSSNAKRKAITTMVNIEKSDLNDNNGSSVTRELETERISTTEPKSTMKNEAPSTKMDYMKDMVGEFKRKSDFDNLEISSAVNVYELPEEIDTNESPGKTVADEPSGATEPPSRTQKVLDEIVLQEVCHKSIQSEESWKEFIEKFLTGNTFNNC</sequence>
<protein>
    <submittedName>
        <fullName evidence="2">4303_t:CDS:1</fullName>
    </submittedName>
</protein>
<accession>A0ABN7WQ54</accession>
<evidence type="ECO:0000256" key="1">
    <source>
        <dbReference type="SAM" id="MobiDB-lite"/>
    </source>
</evidence>
<feature type="compositionally biased region" description="Polar residues" evidence="1">
    <location>
        <begin position="88"/>
        <end position="100"/>
    </location>
</feature>
<dbReference type="Proteomes" id="UP000789901">
    <property type="component" value="Unassembled WGS sequence"/>
</dbReference>
<feature type="region of interest" description="Disordered" evidence="1">
    <location>
        <begin position="135"/>
        <end position="163"/>
    </location>
</feature>
<comment type="caution">
    <text evidence="2">The sequence shown here is derived from an EMBL/GenBank/DDBJ whole genome shotgun (WGS) entry which is preliminary data.</text>
</comment>